<proteinExistence type="predicted"/>
<evidence type="ECO:0000313" key="2">
    <source>
        <dbReference type="Proteomes" id="UP000547528"/>
    </source>
</evidence>
<organism evidence="1 2">
    <name type="scientific">Garicola koreensis</name>
    <dbReference type="NCBI Taxonomy" id="1262554"/>
    <lineage>
        <taxon>Bacteria</taxon>
        <taxon>Bacillati</taxon>
        <taxon>Actinomycetota</taxon>
        <taxon>Actinomycetes</taxon>
        <taxon>Micrococcales</taxon>
        <taxon>Micrococcaceae</taxon>
        <taxon>Garicola</taxon>
    </lineage>
</organism>
<dbReference type="Proteomes" id="UP000547528">
    <property type="component" value="Unassembled WGS sequence"/>
</dbReference>
<name>A0A7W5TQ36_9MICC</name>
<dbReference type="AlphaFoldDB" id="A0A7W5TQ36"/>
<comment type="caution">
    <text evidence="1">The sequence shown here is derived from an EMBL/GenBank/DDBJ whole genome shotgun (WGS) entry which is preliminary data.</text>
</comment>
<gene>
    <name evidence="1" type="ORF">FHX47_000638</name>
</gene>
<protein>
    <submittedName>
        <fullName evidence="1">Uncharacterized protein</fullName>
    </submittedName>
</protein>
<accession>A0A7W5TQ36</accession>
<evidence type="ECO:0000313" key="1">
    <source>
        <dbReference type="EMBL" id="MBB3667045.1"/>
    </source>
</evidence>
<keyword evidence="2" id="KW-1185">Reference proteome</keyword>
<dbReference type="RefSeq" id="WP_183357415.1">
    <property type="nucleotide sequence ID" value="NZ_BAABKR010000001.1"/>
</dbReference>
<sequence>MRRKDYGADETALRKAIDHLPDELFSTYHGAWQESISLALLDAIYFLHPTYEPHHPERDITGRVFTFAQEHPEAEDNLRSLTQLDESVVRALMGYAKTGANLRSEAVMEVARGLLTLTPPIVEARDVTGERLRDVRQVFAGVQGLGRVALTYFATNLGVPGAQVDSQLTNFVARYAYGDQRLRLTSQHVVQLVTNAYRRDDRGAESVSHFEHALWLGESRGHAP</sequence>
<dbReference type="EMBL" id="JACIBT010000001">
    <property type="protein sequence ID" value="MBB3667045.1"/>
    <property type="molecule type" value="Genomic_DNA"/>
</dbReference>
<reference evidence="1 2" key="1">
    <citation type="submission" date="2020-08" db="EMBL/GenBank/DDBJ databases">
        <title>Sequencing the genomes of 1000 actinobacteria strains.</title>
        <authorList>
            <person name="Klenk H.-P."/>
        </authorList>
    </citation>
    <scope>NUCLEOTIDE SEQUENCE [LARGE SCALE GENOMIC DNA]</scope>
    <source>
        <strain evidence="1 2">DSM 28238</strain>
    </source>
</reference>